<keyword evidence="4" id="KW-0067">ATP-binding</keyword>
<evidence type="ECO:0000256" key="5">
    <source>
        <dbReference type="ARBA" id="ARBA00022989"/>
    </source>
</evidence>
<dbReference type="PROSITE" id="PS00211">
    <property type="entry name" value="ABC_TRANSPORTER_1"/>
    <property type="match status" value="2"/>
</dbReference>
<evidence type="ECO:0000259" key="9">
    <source>
        <dbReference type="PROSITE" id="PS50893"/>
    </source>
</evidence>
<feature type="transmembrane region" description="Helical" evidence="8">
    <location>
        <begin position="312"/>
        <end position="332"/>
    </location>
</feature>
<evidence type="ECO:0000256" key="8">
    <source>
        <dbReference type="SAM" id="Phobius"/>
    </source>
</evidence>
<dbReference type="InterPro" id="IPR039421">
    <property type="entry name" value="Type_1_exporter"/>
</dbReference>
<dbReference type="SUPFAM" id="SSF90123">
    <property type="entry name" value="ABC transporter transmembrane region"/>
    <property type="match status" value="2"/>
</dbReference>
<dbReference type="GO" id="GO:0034775">
    <property type="term" value="P:glutathione transmembrane transport"/>
    <property type="evidence" value="ECO:0007669"/>
    <property type="project" value="InterPro"/>
</dbReference>
<name>A0AAP5WBB4_9MICC</name>
<dbReference type="RefSeq" id="WP_063189695.1">
    <property type="nucleotide sequence ID" value="NZ_JAWLUK010000007.1"/>
</dbReference>
<sequence length="1175" mass="120736">MSPSRPAAPAVERSASAAGPPPGPIRRARPPMTPAARRALPALLALAVLRALGWILLAESLARLITGLAMTLDPEDSARLLDLLFHPPAPVGPVPAAQTLSGPVLLGAAGVALRALAEAGQRVVGRRAALGAQQQVRAAVVAQRLAAADGGRPRSGADAVLVTHGLKSLDDHYTEALPALAATAVVPAALGVWILTHDLVSAVVAAITLPLVPLFMILVGRHTQERIDAAQDGLDRLAGHLLELARGLPVLVGLHRAGVQRRALQEVSQRHHAATMVTLRTAFLSGLALELIASLSVAVMAVFIGLRLVNGQMALLDGLVVLILAAEVYLPLREVGAAFHASEDGREAEYRARAAADAPVPAPVLETLGPASGPDRDGGVLVQDLSVRLAGRQVLEGLDLTALPGRLTALAGPSGTGKSTVLRLLAGLLRQDAAEATGRVTGVDPERTLWIGQHPVLTERTVAGELDLAAGGALPGPVRSAVLAAVALGGLQERDPADLSPGERRRVAVARLLARLHAADGTGPWLVLLDEPTAHLDGAAAAVVAEILAALPSGAVPGLSTPQCTVVVASHDPTLLTAADALVRLAPGAGPTAGSPATAEPVAAAQRRSRPEPATPRRASLRAGLRLLPWRHRKLWAGIGWAAGTHVSAALLAALSGWLIVTASSRPPVLYLLAVIVLVRGFGLSRAVFRYLDRLVTHDAVFGWATVLRLRLWDALGRQPRLWGRVGRADGALSLLVSDVDAFRDAVPRVLVPAPAALLAWLATAALTQALAPELAVVALAPGAVALVVIPVLVAVLDRRQTAAQVRGQGALVDRAAAVLNAAGDLRGLGLTEPALRGLAALDDRLQRPRRRTAWAAGGGRALAVVASGGIAVAVAAAAAHTGTSAPVAALVVLLALSWAEPYGALAAAAQHWGTLADRARATGELLGPEEGGAAAARRAPAEAAESAAPPEGPVCRLRLSEAAFAHPGAAPLWTDLELDLAPGDVAVVTGPSGSGKSTLLAVLLGFLPLTAGRYTLETSPLTPQSDPARPDATALARVAWTPQDALIFDSTARGNLALARGVADAPSDAELTAVLELVGLGPWLAAAPQGLDTRVGPGGQRLSGGQRQRLAVARALVARADVVLLDEPTAHVDADEARALMRDLRQALTDRIVVVVTHDGRLLEDGDVPVRIGR</sequence>
<evidence type="ECO:0000256" key="1">
    <source>
        <dbReference type="ARBA" id="ARBA00004651"/>
    </source>
</evidence>
<dbReference type="Gene3D" id="1.20.1560.10">
    <property type="entry name" value="ABC transporter type 1, transmembrane domain"/>
    <property type="match status" value="2"/>
</dbReference>
<evidence type="ECO:0000256" key="4">
    <source>
        <dbReference type="ARBA" id="ARBA00022840"/>
    </source>
</evidence>
<keyword evidence="6 8" id="KW-0472">Membrane</keyword>
<dbReference type="InterPro" id="IPR017871">
    <property type="entry name" value="ABC_transporter-like_CS"/>
</dbReference>
<dbReference type="CDD" id="cd18584">
    <property type="entry name" value="ABC_6TM_AarD_CydD"/>
    <property type="match status" value="1"/>
</dbReference>
<dbReference type="InterPro" id="IPR036640">
    <property type="entry name" value="ABC1_TM_sf"/>
</dbReference>
<dbReference type="SUPFAM" id="SSF52540">
    <property type="entry name" value="P-loop containing nucleoside triphosphate hydrolases"/>
    <property type="match status" value="2"/>
</dbReference>
<keyword evidence="3" id="KW-0547">Nucleotide-binding</keyword>
<dbReference type="SMART" id="SM00382">
    <property type="entry name" value="AAA"/>
    <property type="match status" value="2"/>
</dbReference>
<dbReference type="Pfam" id="PF00005">
    <property type="entry name" value="ABC_tran"/>
    <property type="match status" value="2"/>
</dbReference>
<dbReference type="Proteomes" id="UP001185728">
    <property type="component" value="Unassembled WGS sequence"/>
</dbReference>
<feature type="transmembrane region" description="Helical" evidence="8">
    <location>
        <begin position="669"/>
        <end position="689"/>
    </location>
</feature>
<feature type="transmembrane region" description="Helical" evidence="8">
    <location>
        <begin position="176"/>
        <end position="194"/>
    </location>
</feature>
<evidence type="ECO:0000256" key="7">
    <source>
        <dbReference type="SAM" id="MobiDB-lite"/>
    </source>
</evidence>
<dbReference type="Pfam" id="PF00664">
    <property type="entry name" value="ABC_membrane"/>
    <property type="match status" value="1"/>
</dbReference>
<proteinExistence type="predicted"/>
<dbReference type="InterPro" id="IPR014223">
    <property type="entry name" value="ABC_CydC/D"/>
</dbReference>
<feature type="domain" description="ABC transporter" evidence="9">
    <location>
        <begin position="380"/>
        <end position="612"/>
    </location>
</feature>
<evidence type="ECO:0000256" key="3">
    <source>
        <dbReference type="ARBA" id="ARBA00022741"/>
    </source>
</evidence>
<dbReference type="GO" id="GO:0140359">
    <property type="term" value="F:ABC-type transporter activity"/>
    <property type="evidence" value="ECO:0007669"/>
    <property type="project" value="InterPro"/>
</dbReference>
<evidence type="ECO:0000256" key="6">
    <source>
        <dbReference type="ARBA" id="ARBA00023136"/>
    </source>
</evidence>
<gene>
    <name evidence="11" type="primary">cydC</name>
    <name evidence="11" type="ORF">R4064_05435</name>
</gene>
<dbReference type="GO" id="GO:0005886">
    <property type="term" value="C:plasma membrane"/>
    <property type="evidence" value="ECO:0007669"/>
    <property type="project" value="UniProtKB-SubCell"/>
</dbReference>
<reference evidence="11" key="1">
    <citation type="submission" date="2023-10" db="EMBL/GenBank/DDBJ databases">
        <title>Development of a sustainable strategy for remediation of hydrocarbon-contaminated territories based on the waste exchange concept.</title>
        <authorList>
            <person name="Krivoruchko A."/>
        </authorList>
    </citation>
    <scope>NUCLEOTIDE SEQUENCE</scope>
    <source>
        <strain evidence="11">IEGM 1325</strain>
    </source>
</reference>
<protein>
    <submittedName>
        <fullName evidence="11">Thiol reductant ABC exporter subunit CydC</fullName>
    </submittedName>
</protein>
<dbReference type="InterPro" id="IPR011527">
    <property type="entry name" value="ABC1_TM_dom"/>
</dbReference>
<organism evidence="11 12">
    <name type="scientific">Micrococcus yunnanensis</name>
    <dbReference type="NCBI Taxonomy" id="566027"/>
    <lineage>
        <taxon>Bacteria</taxon>
        <taxon>Bacillati</taxon>
        <taxon>Actinomycetota</taxon>
        <taxon>Actinomycetes</taxon>
        <taxon>Micrococcales</taxon>
        <taxon>Micrococcaceae</taxon>
        <taxon>Micrococcus</taxon>
    </lineage>
</organism>
<evidence type="ECO:0000313" key="11">
    <source>
        <dbReference type="EMBL" id="MDV7177089.1"/>
    </source>
</evidence>
<evidence type="ECO:0000259" key="10">
    <source>
        <dbReference type="PROSITE" id="PS50929"/>
    </source>
</evidence>
<feature type="transmembrane region" description="Helical" evidence="8">
    <location>
        <begin position="635"/>
        <end position="663"/>
    </location>
</feature>
<feature type="transmembrane region" description="Helical" evidence="8">
    <location>
        <begin position="854"/>
        <end position="880"/>
    </location>
</feature>
<feature type="transmembrane region" description="Helical" evidence="8">
    <location>
        <begin position="200"/>
        <end position="219"/>
    </location>
</feature>
<accession>A0AAP5WBB4</accession>
<comment type="caution">
    <text evidence="11">The sequence shown here is derived from an EMBL/GenBank/DDBJ whole genome shotgun (WGS) entry which is preliminary data.</text>
</comment>
<comment type="subcellular location">
    <subcellularLocation>
        <location evidence="1">Cell membrane</location>
        <topology evidence="1">Multi-pass membrane protein</topology>
    </subcellularLocation>
</comment>
<dbReference type="AlphaFoldDB" id="A0AAP5WBB4"/>
<dbReference type="PANTHER" id="PTHR24221">
    <property type="entry name" value="ATP-BINDING CASSETTE SUB-FAMILY B"/>
    <property type="match status" value="1"/>
</dbReference>
<dbReference type="Gene3D" id="3.40.50.300">
    <property type="entry name" value="P-loop containing nucleotide triphosphate hydrolases"/>
    <property type="match status" value="2"/>
</dbReference>
<dbReference type="PROSITE" id="PS50893">
    <property type="entry name" value="ABC_TRANSPORTER_2"/>
    <property type="match status" value="2"/>
</dbReference>
<feature type="compositionally biased region" description="Low complexity" evidence="7">
    <location>
        <begin position="590"/>
        <end position="599"/>
    </location>
</feature>
<evidence type="ECO:0000256" key="2">
    <source>
        <dbReference type="ARBA" id="ARBA00022692"/>
    </source>
</evidence>
<keyword evidence="5 8" id="KW-1133">Transmembrane helix</keyword>
<dbReference type="PANTHER" id="PTHR24221:SF654">
    <property type="entry name" value="ATP-BINDING CASSETTE SUB-FAMILY B MEMBER 6"/>
    <property type="match status" value="1"/>
</dbReference>
<dbReference type="PROSITE" id="PS50929">
    <property type="entry name" value="ABC_TM1F"/>
    <property type="match status" value="2"/>
</dbReference>
<feature type="domain" description="ABC transmembrane type-1" evidence="10">
    <location>
        <begin position="636"/>
        <end position="881"/>
    </location>
</feature>
<feature type="transmembrane region" description="Helical" evidence="8">
    <location>
        <begin position="777"/>
        <end position="797"/>
    </location>
</feature>
<dbReference type="GO" id="GO:0045454">
    <property type="term" value="P:cell redox homeostasis"/>
    <property type="evidence" value="ECO:0007669"/>
    <property type="project" value="InterPro"/>
</dbReference>
<dbReference type="InterPro" id="IPR027417">
    <property type="entry name" value="P-loop_NTPase"/>
</dbReference>
<dbReference type="GO" id="GO:0016887">
    <property type="term" value="F:ATP hydrolysis activity"/>
    <property type="evidence" value="ECO:0007669"/>
    <property type="project" value="InterPro"/>
</dbReference>
<dbReference type="GO" id="GO:0005524">
    <property type="term" value="F:ATP binding"/>
    <property type="evidence" value="ECO:0007669"/>
    <property type="project" value="UniProtKB-KW"/>
</dbReference>
<dbReference type="InterPro" id="IPR003439">
    <property type="entry name" value="ABC_transporter-like_ATP-bd"/>
</dbReference>
<feature type="transmembrane region" description="Helical" evidence="8">
    <location>
        <begin position="282"/>
        <end position="306"/>
    </location>
</feature>
<feature type="domain" description="ABC transporter" evidence="9">
    <location>
        <begin position="958"/>
        <end position="1173"/>
    </location>
</feature>
<dbReference type="EMBL" id="JAWLUK010000007">
    <property type="protein sequence ID" value="MDV7177089.1"/>
    <property type="molecule type" value="Genomic_DNA"/>
</dbReference>
<dbReference type="InterPro" id="IPR003593">
    <property type="entry name" value="AAA+_ATPase"/>
</dbReference>
<feature type="domain" description="ABC transmembrane type-1" evidence="10">
    <location>
        <begin position="42"/>
        <end position="344"/>
    </location>
</feature>
<feature type="compositionally biased region" description="Low complexity" evidence="7">
    <location>
        <begin position="930"/>
        <end position="950"/>
    </location>
</feature>
<keyword evidence="2 8" id="KW-0812">Transmembrane</keyword>
<feature type="region of interest" description="Disordered" evidence="7">
    <location>
        <begin position="930"/>
        <end position="952"/>
    </location>
</feature>
<feature type="region of interest" description="Disordered" evidence="7">
    <location>
        <begin position="590"/>
        <end position="618"/>
    </location>
</feature>
<feature type="transmembrane region" description="Helical" evidence="8">
    <location>
        <begin position="39"/>
        <end position="57"/>
    </location>
</feature>
<feature type="transmembrane region" description="Helical" evidence="8">
    <location>
        <begin position="750"/>
        <end position="771"/>
    </location>
</feature>
<feature type="compositionally biased region" description="Low complexity" evidence="7">
    <location>
        <begin position="1"/>
        <end position="18"/>
    </location>
</feature>
<evidence type="ECO:0000313" key="12">
    <source>
        <dbReference type="Proteomes" id="UP001185728"/>
    </source>
</evidence>
<feature type="region of interest" description="Disordered" evidence="7">
    <location>
        <begin position="1"/>
        <end position="31"/>
    </location>
</feature>
<dbReference type="NCBIfam" id="TIGR02868">
    <property type="entry name" value="CydC"/>
    <property type="match status" value="1"/>
</dbReference>